<accession>A0ABX2LX70</accession>
<comment type="caution">
    <text evidence="2">The sequence shown here is derived from an EMBL/GenBank/DDBJ whole genome shotgun (WGS) entry which is preliminary data.</text>
</comment>
<keyword evidence="3" id="KW-1185">Reference proteome</keyword>
<feature type="chain" id="PRO_5046718481" evidence="1">
    <location>
        <begin position="35"/>
        <end position="264"/>
    </location>
</feature>
<keyword evidence="1" id="KW-0732">Signal</keyword>
<dbReference type="InterPro" id="IPR043504">
    <property type="entry name" value="Peptidase_S1_PA_chymotrypsin"/>
</dbReference>
<organism evidence="2 3">
    <name type="scientific">Herbaspirillum robiniae</name>
    <dbReference type="NCBI Taxonomy" id="2014887"/>
    <lineage>
        <taxon>Bacteria</taxon>
        <taxon>Pseudomonadati</taxon>
        <taxon>Pseudomonadota</taxon>
        <taxon>Betaproteobacteria</taxon>
        <taxon>Burkholderiales</taxon>
        <taxon>Oxalobacteraceae</taxon>
        <taxon>Herbaspirillum</taxon>
    </lineage>
</organism>
<dbReference type="RefSeq" id="WP_079214648.1">
    <property type="nucleotide sequence ID" value="NZ_CP018845.1"/>
</dbReference>
<feature type="signal peptide" evidence="1">
    <location>
        <begin position="1"/>
        <end position="34"/>
    </location>
</feature>
<dbReference type="Proteomes" id="UP000536746">
    <property type="component" value="Unassembled WGS sequence"/>
</dbReference>
<gene>
    <name evidence="2" type="ORF">HNO84_09225</name>
</gene>
<dbReference type="PANTHER" id="PTHR43019:SF23">
    <property type="entry name" value="PROTEASE DO-LIKE 5, CHLOROPLASTIC"/>
    <property type="match status" value="1"/>
</dbReference>
<proteinExistence type="predicted"/>
<protein>
    <submittedName>
        <fullName evidence="2">Trypsin-like peptidase domain-containing protein</fullName>
    </submittedName>
</protein>
<name>A0ABX2LX70_9BURK</name>
<sequence length="264" mass="27432">MNLTSTPAPFLRSGRALLLALAAFASLVAGRAGAADLVQTIAAIKPSIVGIGTYMALRSPAVSFVGTGFVIGDGLSVVTNAHVVPAVIDDERKETLRVIVARGASVDYREAVLVSIDRLHDLALLKMAGPPVPAMKVGDSTTVREGQMLAFTGFPLTGILGFHPVTHRGMVSAITVVATPAPSSRSLDAKAIVQLQRNAYEVFQLDGTAYPGGSGSPLYDPETGVVLGVINKVLNATKESAITAPSGITYAIPANFIRELGEKK</sequence>
<dbReference type="Gene3D" id="2.40.10.10">
    <property type="entry name" value="Trypsin-like serine proteases"/>
    <property type="match status" value="2"/>
</dbReference>
<dbReference type="PANTHER" id="PTHR43019">
    <property type="entry name" value="SERINE ENDOPROTEASE DEGS"/>
    <property type="match status" value="1"/>
</dbReference>
<dbReference type="InterPro" id="IPR009003">
    <property type="entry name" value="Peptidase_S1_PA"/>
</dbReference>
<evidence type="ECO:0000313" key="2">
    <source>
        <dbReference type="EMBL" id="NUU01780.1"/>
    </source>
</evidence>
<dbReference type="Pfam" id="PF13365">
    <property type="entry name" value="Trypsin_2"/>
    <property type="match status" value="1"/>
</dbReference>
<dbReference type="EMBL" id="JABFMT010000007">
    <property type="protein sequence ID" value="NUU01780.1"/>
    <property type="molecule type" value="Genomic_DNA"/>
</dbReference>
<evidence type="ECO:0000313" key="3">
    <source>
        <dbReference type="Proteomes" id="UP000536746"/>
    </source>
</evidence>
<dbReference type="SUPFAM" id="SSF50494">
    <property type="entry name" value="Trypsin-like serine proteases"/>
    <property type="match status" value="1"/>
</dbReference>
<reference evidence="2 3" key="1">
    <citation type="journal article" date="2020" name="Front. Plant Sci.">
        <title>Isolation of Rhizosphere Bacteria That Improve Quality and Water Stress Tolerance in Greenhouse Ornamentals.</title>
        <authorList>
            <person name="Nordstedt N.P."/>
            <person name="Jones M.L."/>
        </authorList>
    </citation>
    <scope>NUCLEOTIDE SEQUENCE [LARGE SCALE GENOMIC DNA]</scope>
    <source>
        <strain evidence="2 3">C6C2</strain>
    </source>
</reference>
<evidence type="ECO:0000256" key="1">
    <source>
        <dbReference type="SAM" id="SignalP"/>
    </source>
</evidence>